<gene>
    <name evidence="1" type="ORF">M513_06673</name>
</gene>
<dbReference type="Proteomes" id="UP000030764">
    <property type="component" value="Unassembled WGS sequence"/>
</dbReference>
<protein>
    <submittedName>
        <fullName evidence="1">Uncharacterized protein</fullName>
    </submittedName>
</protein>
<proteinExistence type="predicted"/>
<accession>A0A085M5I0</accession>
<keyword evidence="2" id="KW-1185">Reference proteome</keyword>
<evidence type="ECO:0000313" key="1">
    <source>
        <dbReference type="EMBL" id="KFD52476.1"/>
    </source>
</evidence>
<reference evidence="1 2" key="1">
    <citation type="journal article" date="2014" name="Nat. Genet.">
        <title>Genome and transcriptome of the porcine whipworm Trichuris suis.</title>
        <authorList>
            <person name="Jex A.R."/>
            <person name="Nejsum P."/>
            <person name="Schwarz E.M."/>
            <person name="Hu L."/>
            <person name="Young N.D."/>
            <person name="Hall R.S."/>
            <person name="Korhonen P.K."/>
            <person name="Liao S."/>
            <person name="Thamsborg S."/>
            <person name="Xia J."/>
            <person name="Xu P."/>
            <person name="Wang S."/>
            <person name="Scheerlinck J.P."/>
            <person name="Hofmann A."/>
            <person name="Sternberg P.W."/>
            <person name="Wang J."/>
            <person name="Gasser R.B."/>
        </authorList>
    </citation>
    <scope>NUCLEOTIDE SEQUENCE [LARGE SCALE GENOMIC DNA]</scope>
    <source>
        <strain evidence="1">DCEP-RM93M</strain>
    </source>
</reference>
<sequence>MITLDHLQRMKLQKCWKNSALTLSFIEHTERTYRLPTTIFSASQTICPPESAKNSALTLSFIEHTERTYRLPTPIFFSLSNYMSTRKCIGMRHPSKMIFVNFSTHAANTFSLMA</sequence>
<evidence type="ECO:0000313" key="2">
    <source>
        <dbReference type="Proteomes" id="UP000030764"/>
    </source>
</evidence>
<name>A0A085M5I0_9BILA</name>
<organism evidence="1 2">
    <name type="scientific">Trichuris suis</name>
    <name type="common">pig whipworm</name>
    <dbReference type="NCBI Taxonomy" id="68888"/>
    <lineage>
        <taxon>Eukaryota</taxon>
        <taxon>Metazoa</taxon>
        <taxon>Ecdysozoa</taxon>
        <taxon>Nematoda</taxon>
        <taxon>Enoplea</taxon>
        <taxon>Dorylaimia</taxon>
        <taxon>Trichinellida</taxon>
        <taxon>Trichuridae</taxon>
        <taxon>Trichuris</taxon>
    </lineage>
</organism>
<dbReference type="AlphaFoldDB" id="A0A085M5I0"/>
<dbReference type="EMBL" id="KL363227">
    <property type="protein sequence ID" value="KFD52476.1"/>
    <property type="molecule type" value="Genomic_DNA"/>
</dbReference>